<reference evidence="5" key="2">
    <citation type="submission" date="2019-09" db="EMBL/GenBank/DDBJ databases">
        <title>Taxonomic note: a critical rebuttal of the proposed division of the genus Arcobacter into six genera, emended descriptions of Arcobacter anaerophilus and the genus Arcobacter, and an assessment of genus-level boundaries for Epsilonproteobacteria using in silico genomic comparator tools.</title>
        <authorList>
            <person name="On S.L.W."/>
            <person name="Miller W.G."/>
            <person name="Biggs P."/>
            <person name="Cornelius A."/>
            <person name="Vandamme P."/>
        </authorList>
    </citation>
    <scope>NUCLEOTIDE SEQUENCE [LARGE SCALE GENOMIC DNA]</scope>
    <source>
        <strain evidence="5">LMG 26638</strain>
    </source>
</reference>
<dbReference type="SUPFAM" id="SSF141457">
    <property type="entry name" value="BH3618-like"/>
    <property type="match status" value="1"/>
</dbReference>
<protein>
    <submittedName>
        <fullName evidence="5">Putative flagellin level sensor protein FliW</fullName>
    </submittedName>
</protein>
<name>A0A5C2HFZ4_9BACT</name>
<dbReference type="InterPro" id="IPR003775">
    <property type="entry name" value="Flagellar_assembly_factor_FliW"/>
</dbReference>
<proteinExistence type="predicted"/>
<dbReference type="Proteomes" id="UP000322726">
    <property type="component" value="Chromosome"/>
</dbReference>
<evidence type="ECO:0000256" key="1">
    <source>
        <dbReference type="ARBA" id="ARBA00022490"/>
    </source>
</evidence>
<dbReference type="OrthoDB" id="5372942at2"/>
<dbReference type="AlphaFoldDB" id="A0A5C2HFZ4"/>
<dbReference type="Gene3D" id="2.30.290.10">
    <property type="entry name" value="BH3618-like"/>
    <property type="match status" value="1"/>
</dbReference>
<keyword evidence="2" id="KW-1005">Bacterial flagellum biogenesis</keyword>
<evidence type="ECO:0000256" key="4">
    <source>
        <dbReference type="ARBA" id="ARBA00023186"/>
    </source>
</evidence>
<reference evidence="5" key="1">
    <citation type="submission" date="2019-09" db="EMBL/GenBank/DDBJ databases">
        <title>Complete genome sequencing of four Arcobacter species reveals a diverse suite of mobile elements.</title>
        <authorList>
            <person name="Miller W.G."/>
            <person name="Yee E."/>
            <person name="Bono J.L."/>
        </authorList>
    </citation>
    <scope>NUCLEOTIDE SEQUENCE [LARGE SCALE GENOMIC DNA]</scope>
    <source>
        <strain evidence="5">LMG 26638</strain>
    </source>
</reference>
<dbReference type="GO" id="GO:0044780">
    <property type="term" value="P:bacterial-type flagellum assembly"/>
    <property type="evidence" value="ECO:0007669"/>
    <property type="project" value="InterPro"/>
</dbReference>
<keyword evidence="3" id="KW-0810">Translation regulation</keyword>
<evidence type="ECO:0000256" key="3">
    <source>
        <dbReference type="ARBA" id="ARBA00022845"/>
    </source>
</evidence>
<dbReference type="PANTHER" id="PTHR39190">
    <property type="entry name" value="FLAGELLAR ASSEMBLY FACTOR FLIW"/>
    <property type="match status" value="1"/>
</dbReference>
<dbReference type="RefSeq" id="WP_130234237.1">
    <property type="nucleotide sequence ID" value="NZ_BMEF01000016.1"/>
</dbReference>
<dbReference type="GO" id="GO:0006417">
    <property type="term" value="P:regulation of translation"/>
    <property type="evidence" value="ECO:0007669"/>
    <property type="project" value="UniProtKB-KW"/>
</dbReference>
<keyword evidence="5" id="KW-0282">Flagellum</keyword>
<dbReference type="PANTHER" id="PTHR39190:SF1">
    <property type="entry name" value="FLAGELLAR ASSEMBLY FACTOR FLIW"/>
    <property type="match status" value="1"/>
</dbReference>
<evidence type="ECO:0000256" key="2">
    <source>
        <dbReference type="ARBA" id="ARBA00022795"/>
    </source>
</evidence>
<gene>
    <name evidence="5" type="primary">fliW</name>
    <name evidence="5" type="ORF">APAC_2281</name>
</gene>
<keyword evidence="5" id="KW-0966">Cell projection</keyword>
<keyword evidence="4" id="KW-0143">Chaperone</keyword>
<evidence type="ECO:0000313" key="6">
    <source>
        <dbReference type="Proteomes" id="UP000322726"/>
    </source>
</evidence>
<dbReference type="EMBL" id="CP035928">
    <property type="protein sequence ID" value="QEP35342.1"/>
    <property type="molecule type" value="Genomic_DNA"/>
</dbReference>
<accession>A0A5C2HFZ4</accession>
<evidence type="ECO:0000313" key="5">
    <source>
        <dbReference type="EMBL" id="QEP35342.1"/>
    </source>
</evidence>
<dbReference type="KEGG" id="apai:APAC_2281"/>
<organism evidence="5 6">
    <name type="scientific">Malaciobacter pacificus</name>
    <dbReference type="NCBI Taxonomy" id="1080223"/>
    <lineage>
        <taxon>Bacteria</taxon>
        <taxon>Pseudomonadati</taxon>
        <taxon>Campylobacterota</taxon>
        <taxon>Epsilonproteobacteria</taxon>
        <taxon>Campylobacterales</taxon>
        <taxon>Arcobacteraceae</taxon>
        <taxon>Malaciobacter</taxon>
    </lineage>
</organism>
<keyword evidence="5" id="KW-0969">Cilium</keyword>
<sequence length="126" mass="14566">MYKIILPLLGFESVESADIIEQDEYFSTLVLNNEAQIKVHLVNINYINKFPLSFKIDETILEKLKVSKKEDFEIYFCLVIQNPIEESIVNLIAPVLINKKDKLLGQHVINDRVIKLFATLKETTTL</sequence>
<dbReference type="Pfam" id="PF02623">
    <property type="entry name" value="FliW"/>
    <property type="match status" value="1"/>
</dbReference>
<keyword evidence="1" id="KW-0963">Cytoplasm</keyword>
<keyword evidence="6" id="KW-1185">Reference proteome</keyword>
<dbReference type="InterPro" id="IPR024046">
    <property type="entry name" value="Flagellar_assmbl_FliW_dom_sf"/>
</dbReference>